<keyword evidence="3 5" id="KW-0808">Transferase</keyword>
<evidence type="ECO:0000256" key="3">
    <source>
        <dbReference type="ARBA" id="ARBA00022679"/>
    </source>
</evidence>
<comment type="caution">
    <text evidence="6">The sequence shown here is derived from an EMBL/GenBank/DDBJ whole genome shotgun (WGS) entry which is preliminary data.</text>
</comment>
<comment type="function">
    <text evidence="5">Specifically catalyzes the N1-methylation of pseudouridine at position 54 (Psi54) in tRNAs.</text>
</comment>
<protein>
    <recommendedName>
        <fullName evidence="5">tRNA (pseudouridine(54)-N(1))-methyltransferase</fullName>
        <ecNumber evidence="5">2.1.1.257</ecNumber>
    </recommendedName>
</protein>
<dbReference type="Gene3D" id="3.40.1280.10">
    <property type="match status" value="1"/>
</dbReference>
<dbReference type="GO" id="GO:0030488">
    <property type="term" value="P:tRNA methylation"/>
    <property type="evidence" value="ECO:0007669"/>
    <property type="project" value="UniProtKB-UniRule"/>
</dbReference>
<dbReference type="EC" id="2.1.1.257" evidence="5"/>
<name>A0A7C4H6R3_THEPE</name>
<organism evidence="6">
    <name type="scientific">Thermofilum pendens</name>
    <dbReference type="NCBI Taxonomy" id="2269"/>
    <lineage>
        <taxon>Archaea</taxon>
        <taxon>Thermoproteota</taxon>
        <taxon>Thermoprotei</taxon>
        <taxon>Thermofilales</taxon>
        <taxon>Thermofilaceae</taxon>
        <taxon>Thermofilum</taxon>
    </lineage>
</organism>
<dbReference type="PANTHER" id="PTHR40703:SF1">
    <property type="entry name" value="TRNA (PSEUDOURIDINE(54)-N(1))-METHYLTRANSFERASE"/>
    <property type="match status" value="1"/>
</dbReference>
<sequence length="204" mass="22959">MTIAVKRVFVLHSNTGVTAPTFTEASLATEGGRMDVVARSLISALYDTGRPRRDTLFIAVLHGPPTPPLAIYLRPWLQAERKPSEREAGAHLLRVLKGAKAHASEVKREETIEAVRSLKKLGYRIHLMLERGDDIRGVRLEEGNVFVLGDHIGFPEEVQEELESECDEVISLGKVSYLASHCILYLHEILDRFEQFERYRAPST</sequence>
<feature type="binding site" evidence="5">
    <location>
        <position position="149"/>
    </location>
    <ligand>
        <name>S-adenosyl-L-methionine</name>
        <dbReference type="ChEBI" id="CHEBI:59789"/>
    </ligand>
</feature>
<comment type="subcellular location">
    <subcellularLocation>
        <location evidence="5">Cytoplasm</location>
    </subcellularLocation>
</comment>
<feature type="binding site" evidence="5">
    <location>
        <position position="128"/>
    </location>
    <ligand>
        <name>S-adenosyl-L-methionine</name>
        <dbReference type="ChEBI" id="CHEBI:59789"/>
    </ligand>
</feature>
<dbReference type="GO" id="GO:0008757">
    <property type="term" value="F:S-adenosylmethionine-dependent methyltransferase activity"/>
    <property type="evidence" value="ECO:0007669"/>
    <property type="project" value="UniProtKB-UniRule"/>
</dbReference>
<gene>
    <name evidence="5" type="primary">trmY</name>
    <name evidence="6" type="ORF">ENU21_03310</name>
</gene>
<dbReference type="GO" id="GO:0008175">
    <property type="term" value="F:tRNA methyltransferase activity"/>
    <property type="evidence" value="ECO:0007669"/>
    <property type="project" value="UniProtKB-UniRule"/>
</dbReference>
<proteinExistence type="inferred from homology"/>
<reference evidence="6" key="1">
    <citation type="journal article" date="2020" name="mSystems">
        <title>Genome- and Community-Level Interaction Insights into Carbon Utilization and Element Cycling Functions of Hydrothermarchaeota in Hydrothermal Sediment.</title>
        <authorList>
            <person name="Zhou Z."/>
            <person name="Liu Y."/>
            <person name="Xu W."/>
            <person name="Pan J."/>
            <person name="Luo Z.H."/>
            <person name="Li M."/>
        </authorList>
    </citation>
    <scope>NUCLEOTIDE SEQUENCE</scope>
    <source>
        <strain evidence="6">SpSt-649</strain>
    </source>
</reference>
<dbReference type="Pfam" id="PF04013">
    <property type="entry name" value="Methyltrn_RNA_2"/>
    <property type="match status" value="1"/>
</dbReference>
<dbReference type="AlphaFoldDB" id="A0A7C4H6R3"/>
<keyword evidence="5" id="KW-0819">tRNA processing</keyword>
<comment type="caution">
    <text evidence="5">Lacks conserved residue(s) required for the propagation of feature annotation.</text>
</comment>
<dbReference type="InterPro" id="IPR007158">
    <property type="entry name" value="TrmY"/>
</dbReference>
<keyword evidence="2 5" id="KW-0489">Methyltransferase</keyword>
<dbReference type="PANTHER" id="PTHR40703">
    <property type="entry name" value="TRNA (PSEUDOURIDINE(54)-N(1))-METHYLTRANSFERASE"/>
    <property type="match status" value="1"/>
</dbReference>
<feature type="binding site" evidence="5">
    <location>
        <position position="182"/>
    </location>
    <ligand>
        <name>S-adenosyl-L-methionine</name>
        <dbReference type="ChEBI" id="CHEBI:59789"/>
    </ligand>
</feature>
<evidence type="ECO:0000256" key="5">
    <source>
        <dbReference type="HAMAP-Rule" id="MF_00587"/>
    </source>
</evidence>
<comment type="similarity">
    <text evidence="5">Belongs to the methyltransferase superfamily. TrmY family.</text>
</comment>
<keyword evidence="1 5" id="KW-0963">Cytoplasm</keyword>
<dbReference type="GO" id="GO:0005737">
    <property type="term" value="C:cytoplasm"/>
    <property type="evidence" value="ECO:0007669"/>
    <property type="project" value="UniProtKB-SubCell"/>
</dbReference>
<dbReference type="SUPFAM" id="SSF75217">
    <property type="entry name" value="alpha/beta knot"/>
    <property type="match status" value="1"/>
</dbReference>
<accession>A0A7C4H6R3</accession>
<comment type="subunit">
    <text evidence="5">Homodimer.</text>
</comment>
<evidence type="ECO:0000256" key="1">
    <source>
        <dbReference type="ARBA" id="ARBA00022490"/>
    </source>
</evidence>
<evidence type="ECO:0000256" key="2">
    <source>
        <dbReference type="ARBA" id="ARBA00022603"/>
    </source>
</evidence>
<comment type="catalytic activity">
    <reaction evidence="5">
        <text>pseudouridine(54) in tRNA + S-adenosyl-L-methionine = N(1)-methylpseudouridine(54) in tRNA + S-adenosyl-L-homocysteine + H(+)</text>
        <dbReference type="Rhea" id="RHEA:55292"/>
        <dbReference type="Rhea" id="RHEA-COMP:14140"/>
        <dbReference type="Rhea" id="RHEA-COMP:14141"/>
        <dbReference type="ChEBI" id="CHEBI:15378"/>
        <dbReference type="ChEBI" id="CHEBI:57856"/>
        <dbReference type="ChEBI" id="CHEBI:59789"/>
        <dbReference type="ChEBI" id="CHEBI:65314"/>
        <dbReference type="ChEBI" id="CHEBI:74890"/>
        <dbReference type="EC" id="2.1.1.257"/>
    </reaction>
</comment>
<evidence type="ECO:0000313" key="6">
    <source>
        <dbReference type="EMBL" id="HGM46769.1"/>
    </source>
</evidence>
<dbReference type="InterPro" id="IPR029026">
    <property type="entry name" value="tRNA_m1G_MTases_N"/>
</dbReference>
<dbReference type="InterPro" id="IPR029028">
    <property type="entry name" value="Alpha/beta_knot_MTases"/>
</dbReference>
<keyword evidence="4 5" id="KW-0949">S-adenosyl-L-methionine</keyword>
<dbReference type="HAMAP" id="MF_00587">
    <property type="entry name" value="tRNA_methyltr_TrmY"/>
    <property type="match status" value="1"/>
</dbReference>
<evidence type="ECO:0000256" key="4">
    <source>
        <dbReference type="ARBA" id="ARBA00022691"/>
    </source>
</evidence>
<dbReference type="EMBL" id="DTBQ01000092">
    <property type="protein sequence ID" value="HGM46769.1"/>
    <property type="molecule type" value="Genomic_DNA"/>
</dbReference>